<gene>
    <name evidence="5" type="ORF">QPX23_01490</name>
</gene>
<dbReference type="PANTHER" id="PTHR38445:SF10">
    <property type="entry name" value="GNTR-FAMILY TRANSCRIPTIONAL REGULATOR"/>
    <property type="match status" value="1"/>
</dbReference>
<dbReference type="Gene3D" id="1.10.10.10">
    <property type="entry name" value="Winged helix-like DNA-binding domain superfamily/Winged helix DNA-binding domain"/>
    <property type="match status" value="1"/>
</dbReference>
<accession>A0ABT7FTZ6</accession>
<dbReference type="InterPro" id="IPR000524">
    <property type="entry name" value="Tscrpt_reg_HTH_GntR"/>
</dbReference>
<reference evidence="5 6" key="1">
    <citation type="submission" date="2023-05" db="EMBL/GenBank/DDBJ databases">
        <title>Metabolic capabilities are highly conserved among human nasal-associated Corynebacterium species in pangenomic analyses.</title>
        <authorList>
            <person name="Tran T.H."/>
            <person name="Roberts A.Q."/>
            <person name="Escapa I.F."/>
            <person name="Gao W."/>
            <person name="Conlan S."/>
            <person name="Kong H."/>
            <person name="Segre J.A."/>
            <person name="Kelly M.S."/>
            <person name="Lemon K.P."/>
        </authorList>
    </citation>
    <scope>NUCLEOTIDE SEQUENCE [LARGE SCALE GENOMIC DNA]</scope>
    <source>
        <strain evidence="5 6">KPL3772</strain>
    </source>
</reference>
<keyword evidence="3" id="KW-0804">Transcription</keyword>
<comment type="caution">
    <text evidence="5">The sequence shown here is derived from an EMBL/GenBank/DDBJ whole genome shotgun (WGS) entry which is preliminary data.</text>
</comment>
<keyword evidence="2" id="KW-0238">DNA-binding</keyword>
<proteinExistence type="predicted"/>
<evidence type="ECO:0000256" key="1">
    <source>
        <dbReference type="ARBA" id="ARBA00023015"/>
    </source>
</evidence>
<dbReference type="SUPFAM" id="SSF46785">
    <property type="entry name" value="Winged helix' DNA-binding domain"/>
    <property type="match status" value="1"/>
</dbReference>
<dbReference type="InterPro" id="IPR036388">
    <property type="entry name" value="WH-like_DNA-bd_sf"/>
</dbReference>
<organism evidence="5 6">
    <name type="scientific">Corynebacterium pseudodiphtheriticum</name>
    <dbReference type="NCBI Taxonomy" id="37637"/>
    <lineage>
        <taxon>Bacteria</taxon>
        <taxon>Bacillati</taxon>
        <taxon>Actinomycetota</taxon>
        <taxon>Actinomycetes</taxon>
        <taxon>Mycobacteriales</taxon>
        <taxon>Corynebacteriaceae</taxon>
        <taxon>Corynebacterium</taxon>
    </lineage>
</organism>
<keyword evidence="6" id="KW-1185">Reference proteome</keyword>
<feature type="domain" description="HTH gntR-type" evidence="4">
    <location>
        <begin position="9"/>
        <end position="77"/>
    </location>
</feature>
<dbReference type="EMBL" id="JASNUQ010000002">
    <property type="protein sequence ID" value="MDK4289414.1"/>
    <property type="molecule type" value="Genomic_DNA"/>
</dbReference>
<sequence>MAISQTDPRPLFQQIVDELKHMILLGNLNEGERAPSTNELSMHHSVNPTTSAKALTLLNTEGLVEKKRGVGMFVTEGARERIREQRQRQFHDNFVAPLLEEARLLGLTVDEVITDMKETESTTPRTVAGMKGV</sequence>
<dbReference type="PANTHER" id="PTHR38445">
    <property type="entry name" value="HTH-TYPE TRANSCRIPTIONAL REPRESSOR YTRA"/>
    <property type="match status" value="1"/>
</dbReference>
<dbReference type="SMART" id="SM00345">
    <property type="entry name" value="HTH_GNTR"/>
    <property type="match status" value="1"/>
</dbReference>
<dbReference type="InterPro" id="IPR036390">
    <property type="entry name" value="WH_DNA-bd_sf"/>
</dbReference>
<evidence type="ECO:0000256" key="2">
    <source>
        <dbReference type="ARBA" id="ARBA00023125"/>
    </source>
</evidence>
<evidence type="ECO:0000259" key="4">
    <source>
        <dbReference type="PROSITE" id="PS50949"/>
    </source>
</evidence>
<evidence type="ECO:0000256" key="3">
    <source>
        <dbReference type="ARBA" id="ARBA00023163"/>
    </source>
</evidence>
<dbReference type="PROSITE" id="PS50949">
    <property type="entry name" value="HTH_GNTR"/>
    <property type="match status" value="1"/>
</dbReference>
<evidence type="ECO:0000313" key="6">
    <source>
        <dbReference type="Proteomes" id="UP001239759"/>
    </source>
</evidence>
<evidence type="ECO:0000313" key="5">
    <source>
        <dbReference type="EMBL" id="MDK4289414.1"/>
    </source>
</evidence>
<dbReference type="RefSeq" id="WP_023018623.1">
    <property type="nucleotide sequence ID" value="NZ_CP100362.1"/>
</dbReference>
<keyword evidence="1" id="KW-0805">Transcription regulation</keyword>
<dbReference type="CDD" id="cd07377">
    <property type="entry name" value="WHTH_GntR"/>
    <property type="match status" value="1"/>
</dbReference>
<name>A0ABT7FTZ6_9CORY</name>
<dbReference type="Proteomes" id="UP001239759">
    <property type="component" value="Unassembled WGS sequence"/>
</dbReference>
<dbReference type="Pfam" id="PF00392">
    <property type="entry name" value="GntR"/>
    <property type="match status" value="1"/>
</dbReference>
<protein>
    <submittedName>
        <fullName evidence="5">GntR family transcriptional regulator</fullName>
    </submittedName>
</protein>